<evidence type="ECO:0000256" key="3">
    <source>
        <dbReference type="ARBA" id="ARBA00012662"/>
    </source>
</evidence>
<evidence type="ECO:0000256" key="1">
    <source>
        <dbReference type="ARBA" id="ARBA00004071"/>
    </source>
</evidence>
<dbReference type="Pfam" id="PF01120">
    <property type="entry name" value="Alpha_L_fucos"/>
    <property type="match status" value="1"/>
</dbReference>
<dbReference type="PRINTS" id="PR00741">
    <property type="entry name" value="GLHYDRLASE29"/>
</dbReference>
<protein>
    <recommendedName>
        <fullName evidence="3">alpha-L-fucosidase</fullName>
        <ecNumber evidence="3">3.2.1.51</ecNumber>
    </recommendedName>
</protein>
<dbReference type="InterPro" id="IPR017853">
    <property type="entry name" value="GH"/>
</dbReference>
<dbReference type="GO" id="GO:0006004">
    <property type="term" value="P:fucose metabolic process"/>
    <property type="evidence" value="ECO:0007669"/>
    <property type="project" value="InterPro"/>
</dbReference>
<gene>
    <name evidence="9" type="ORF">FPZ11_11755</name>
</gene>
<evidence type="ECO:0000313" key="9">
    <source>
        <dbReference type="EMBL" id="QDZ15349.1"/>
    </source>
</evidence>
<dbReference type="GO" id="GO:0016139">
    <property type="term" value="P:glycoside catabolic process"/>
    <property type="evidence" value="ECO:0007669"/>
    <property type="project" value="TreeGrafter"/>
</dbReference>
<organism evidence="9 10">
    <name type="scientific">Humibacter ginsenosidimutans</name>
    <dbReference type="NCBI Taxonomy" id="2599293"/>
    <lineage>
        <taxon>Bacteria</taxon>
        <taxon>Bacillati</taxon>
        <taxon>Actinomycetota</taxon>
        <taxon>Actinomycetes</taxon>
        <taxon>Micrococcales</taxon>
        <taxon>Microbacteriaceae</taxon>
        <taxon>Humibacter</taxon>
    </lineage>
</organism>
<feature type="domain" description="Glycoside hydrolase family 29 N-terminal" evidence="8">
    <location>
        <begin position="8"/>
        <end position="335"/>
    </location>
</feature>
<comment type="similarity">
    <text evidence="2">Belongs to the glycosyl hydrolase 29 family.</text>
</comment>
<dbReference type="PANTHER" id="PTHR10030:SF37">
    <property type="entry name" value="ALPHA-L-FUCOSIDASE-RELATED"/>
    <property type="match status" value="1"/>
</dbReference>
<dbReference type="PIRSF" id="PIRSF001092">
    <property type="entry name" value="Alpha-L-fucosidase"/>
    <property type="match status" value="1"/>
</dbReference>
<dbReference type="OrthoDB" id="5526311at2"/>
<evidence type="ECO:0000256" key="6">
    <source>
        <dbReference type="ARBA" id="ARBA00023295"/>
    </source>
</evidence>
<keyword evidence="10" id="KW-1185">Reference proteome</keyword>
<dbReference type="InterPro" id="IPR057739">
    <property type="entry name" value="Glyco_hydro_29_N"/>
</dbReference>
<dbReference type="Proteomes" id="UP000320216">
    <property type="component" value="Chromosome"/>
</dbReference>
<dbReference type="SMART" id="SM00812">
    <property type="entry name" value="Alpha_L_fucos"/>
    <property type="match status" value="1"/>
</dbReference>
<proteinExistence type="inferred from homology"/>
<evidence type="ECO:0000313" key="10">
    <source>
        <dbReference type="Proteomes" id="UP000320216"/>
    </source>
</evidence>
<accession>A0A5B8M5J8</accession>
<keyword evidence="5" id="KW-0378">Hydrolase</keyword>
<evidence type="ECO:0000256" key="7">
    <source>
        <dbReference type="PIRSR" id="PIRSR001092-1"/>
    </source>
</evidence>
<dbReference type="InterPro" id="IPR000933">
    <property type="entry name" value="Glyco_hydro_29"/>
</dbReference>
<feature type="site" description="May be important for catalysis" evidence="7">
    <location>
        <position position="267"/>
    </location>
</feature>
<keyword evidence="4" id="KW-0732">Signal</keyword>
<evidence type="ECO:0000256" key="2">
    <source>
        <dbReference type="ARBA" id="ARBA00007951"/>
    </source>
</evidence>
<dbReference type="PANTHER" id="PTHR10030">
    <property type="entry name" value="ALPHA-L-FUCOSIDASE"/>
    <property type="match status" value="1"/>
</dbReference>
<evidence type="ECO:0000256" key="5">
    <source>
        <dbReference type="ARBA" id="ARBA00022801"/>
    </source>
</evidence>
<name>A0A5B8M5J8_9MICO</name>
<sequence>MHDRFARSEWFRNDRFGLFMHWGAYAVPARGEWVRSYEHIGTDDYQQYVDAFRPDSFDADAWADAAARAGMKYAVLTAKHHDGFCLFDSELTDYSTMHNGFGVDVVAEFLRAFRARGIRVGLYYSLVDWHHPDFPVAGDPYHPDRDKPTAEGIDGHEPDFDRYLDYLHGQVRELCTNYGDLDLLWFDFSYGDLKGEAWRATELVRMVRELQPNVLIDNRLEGSGGEKGSIITAHPSEYAGDFASPEQVIPVRGLADETGEPIPWEACITLNNHWGYHAFDHDWKPAKLVVRTLVECVSKGGNLLLNVGPDARGRFPEKAVEILREVGDWLADNGESVYGAGAAELPKPEWGRYTERDGTIYAHVLEERVGPVALDEIDQESIASVRLVRDGAALGMAKAWMAEGNPGLALVPIGPDEAFSYPLPDPVDTVLAITRRSAPEG</sequence>
<dbReference type="EC" id="3.2.1.51" evidence="3"/>
<dbReference type="SUPFAM" id="SSF51445">
    <property type="entry name" value="(Trans)glycosidases"/>
    <property type="match status" value="1"/>
</dbReference>
<dbReference type="GO" id="GO:0005764">
    <property type="term" value="C:lysosome"/>
    <property type="evidence" value="ECO:0007669"/>
    <property type="project" value="TreeGrafter"/>
</dbReference>
<dbReference type="KEGG" id="huw:FPZ11_11755"/>
<evidence type="ECO:0000256" key="4">
    <source>
        <dbReference type="ARBA" id="ARBA00022729"/>
    </source>
</evidence>
<evidence type="ECO:0000259" key="8">
    <source>
        <dbReference type="Pfam" id="PF01120"/>
    </source>
</evidence>
<dbReference type="RefSeq" id="WP_146321141.1">
    <property type="nucleotide sequence ID" value="NZ_CP042305.1"/>
</dbReference>
<keyword evidence="6" id="KW-0326">Glycosidase</keyword>
<dbReference type="InterPro" id="IPR016286">
    <property type="entry name" value="FUC_metazoa-typ"/>
</dbReference>
<comment type="function">
    <text evidence="1">Alpha-L-fucosidase is responsible for hydrolyzing the alpha-1,6-linked fucose joined to the reducing-end N-acetylglucosamine of the carbohydrate moieties of glycoproteins.</text>
</comment>
<reference evidence="9 10" key="1">
    <citation type="submission" date="2019-07" db="EMBL/GenBank/DDBJ databases">
        <title>Full genome sequence of Humibacter sp. WJ7-1.</title>
        <authorList>
            <person name="Im W.-T."/>
        </authorList>
    </citation>
    <scope>NUCLEOTIDE SEQUENCE [LARGE SCALE GENOMIC DNA]</scope>
    <source>
        <strain evidence="9 10">WJ7-1</strain>
    </source>
</reference>
<dbReference type="AlphaFoldDB" id="A0A5B8M5J8"/>
<dbReference type="GO" id="GO:0004560">
    <property type="term" value="F:alpha-L-fucosidase activity"/>
    <property type="evidence" value="ECO:0007669"/>
    <property type="project" value="InterPro"/>
</dbReference>
<dbReference type="EMBL" id="CP042305">
    <property type="protein sequence ID" value="QDZ15349.1"/>
    <property type="molecule type" value="Genomic_DNA"/>
</dbReference>
<dbReference type="Gene3D" id="3.20.20.80">
    <property type="entry name" value="Glycosidases"/>
    <property type="match status" value="1"/>
</dbReference>